<feature type="transmembrane region" description="Helical" evidence="6">
    <location>
        <begin position="475"/>
        <end position="495"/>
    </location>
</feature>
<organism evidence="7 8">
    <name type="scientific">Secundilactobacillus kimchicus JCM 15530</name>
    <dbReference type="NCBI Taxonomy" id="1302272"/>
    <lineage>
        <taxon>Bacteria</taxon>
        <taxon>Bacillati</taxon>
        <taxon>Bacillota</taxon>
        <taxon>Bacilli</taxon>
        <taxon>Lactobacillales</taxon>
        <taxon>Lactobacillaceae</taxon>
        <taxon>Secundilactobacillus</taxon>
    </lineage>
</organism>
<keyword evidence="8" id="KW-1185">Reference proteome</keyword>
<feature type="transmembrane region" description="Helical" evidence="6">
    <location>
        <begin position="277"/>
        <end position="294"/>
    </location>
</feature>
<evidence type="ECO:0000256" key="1">
    <source>
        <dbReference type="ARBA" id="ARBA00004651"/>
    </source>
</evidence>
<evidence type="ECO:0000256" key="2">
    <source>
        <dbReference type="ARBA" id="ARBA00022475"/>
    </source>
</evidence>
<feature type="transmembrane region" description="Helical" evidence="6">
    <location>
        <begin position="315"/>
        <end position="333"/>
    </location>
</feature>
<keyword evidence="2" id="KW-1003">Cell membrane</keyword>
<dbReference type="PANTHER" id="PTHR30250:SF29">
    <property type="entry name" value="POLYSACCHARIDE BIOSYNTHESIS PROTEIN C-TERMINAL DOMAIN-CONTAINING PROTEIN"/>
    <property type="match status" value="1"/>
</dbReference>
<protein>
    <submittedName>
        <fullName evidence="7">Polysaccharide transporter</fullName>
    </submittedName>
</protein>
<dbReference type="InterPro" id="IPR024923">
    <property type="entry name" value="PG_synth_SpoVB"/>
</dbReference>
<feature type="transmembrane region" description="Helical" evidence="6">
    <location>
        <begin position="155"/>
        <end position="172"/>
    </location>
</feature>
<evidence type="ECO:0000256" key="3">
    <source>
        <dbReference type="ARBA" id="ARBA00022692"/>
    </source>
</evidence>
<feature type="transmembrane region" description="Helical" evidence="6">
    <location>
        <begin position="79"/>
        <end position="101"/>
    </location>
</feature>
<name>A0A0R1HL74_9LACO</name>
<dbReference type="Pfam" id="PF01943">
    <property type="entry name" value="Polysacc_synt"/>
    <property type="match status" value="1"/>
</dbReference>
<dbReference type="GO" id="GO:0005886">
    <property type="term" value="C:plasma membrane"/>
    <property type="evidence" value="ECO:0007669"/>
    <property type="project" value="UniProtKB-SubCell"/>
</dbReference>
<feature type="transmembrane region" description="Helical" evidence="6">
    <location>
        <begin position="42"/>
        <end position="59"/>
    </location>
</feature>
<sequence>MQGAALLSIASLIAKILSAVYRVPFQNMVSNTGFYVYQQVYPIYGIGMTIALSGLPMFISKLVAETTNPGEQRALLQQVTWLLSGFSVGAFLLLQLFSATIARGMGDLGLTPIIQSVSWMFLFAPILSVSRGFFQGHFDMVPTAVSQLIEQVVRVSVILSVAFIAMKLHWNVYRMGSWAMSSAPVAAVFASAVMIYYWRRSVVKKVVSQAAPVQQFSNTVIAKRVLIEGGAISLLASMMVLLQLVDSFSVMRGLVDGGLPAMAAKALKGVFDRGQPLVQLGLVVASAFASSLLPSLTEALGRGRQLQFERLAKTVLRISLVIATAAAVGMMALMPQINQVLFGDTSGSAALDVYALSVIFATLITILNSILQSMNHYRETVIALSIGLVVKAFLNHYMVVHFGIAGASWATVLALAAMTTLLLQRVPALKSALLDRPFITKLIVTSGGMLLGVRLAVTLVQSLGLPPFNSGRLDALVVIVVGIPVGVALFIWLAVKSDLLTPREWLMVPYVPTLLKRLHR</sequence>
<evidence type="ECO:0000256" key="4">
    <source>
        <dbReference type="ARBA" id="ARBA00022989"/>
    </source>
</evidence>
<comment type="subcellular location">
    <subcellularLocation>
        <location evidence="1">Cell membrane</location>
        <topology evidence="1">Multi-pass membrane protein</topology>
    </subcellularLocation>
</comment>
<keyword evidence="3 6" id="KW-0812">Transmembrane</keyword>
<dbReference type="STRING" id="1302272.FC96_GL000798"/>
<feature type="transmembrane region" description="Helical" evidence="6">
    <location>
        <begin position="404"/>
        <end position="423"/>
    </location>
</feature>
<gene>
    <name evidence="7" type="ORF">FC96_GL000798</name>
</gene>
<evidence type="ECO:0000313" key="8">
    <source>
        <dbReference type="Proteomes" id="UP000050911"/>
    </source>
</evidence>
<feature type="transmembrane region" description="Helical" evidence="6">
    <location>
        <begin position="178"/>
        <end position="198"/>
    </location>
</feature>
<dbReference type="AlphaFoldDB" id="A0A0R1HL74"/>
<reference evidence="7 8" key="1">
    <citation type="journal article" date="2015" name="Genome Announc.">
        <title>Expanding the biotechnology potential of lactobacilli through comparative genomics of 213 strains and associated genera.</title>
        <authorList>
            <person name="Sun Z."/>
            <person name="Harris H.M."/>
            <person name="McCann A."/>
            <person name="Guo C."/>
            <person name="Argimon S."/>
            <person name="Zhang W."/>
            <person name="Yang X."/>
            <person name="Jeffery I.B."/>
            <person name="Cooney J.C."/>
            <person name="Kagawa T.F."/>
            <person name="Liu W."/>
            <person name="Song Y."/>
            <person name="Salvetti E."/>
            <person name="Wrobel A."/>
            <person name="Rasinkangas P."/>
            <person name="Parkhill J."/>
            <person name="Rea M.C."/>
            <person name="O'Sullivan O."/>
            <person name="Ritari J."/>
            <person name="Douillard F.P."/>
            <person name="Paul Ross R."/>
            <person name="Yang R."/>
            <person name="Briner A.E."/>
            <person name="Felis G.E."/>
            <person name="de Vos W.M."/>
            <person name="Barrangou R."/>
            <person name="Klaenhammer T.R."/>
            <person name="Caufield P.W."/>
            <person name="Cui Y."/>
            <person name="Zhang H."/>
            <person name="O'Toole P.W."/>
        </authorList>
    </citation>
    <scope>NUCLEOTIDE SEQUENCE [LARGE SCALE GENOMIC DNA]</scope>
    <source>
        <strain evidence="7 8">JCM 15530</strain>
    </source>
</reference>
<dbReference type="InterPro" id="IPR050833">
    <property type="entry name" value="Poly_Biosynth_Transport"/>
</dbReference>
<dbReference type="InterPro" id="IPR002797">
    <property type="entry name" value="Polysacc_synth"/>
</dbReference>
<feature type="transmembrane region" description="Helical" evidence="6">
    <location>
        <begin position="353"/>
        <end position="371"/>
    </location>
</feature>
<dbReference type="CDD" id="cd13124">
    <property type="entry name" value="MATE_SpoVB_like"/>
    <property type="match status" value="1"/>
</dbReference>
<dbReference type="Proteomes" id="UP000050911">
    <property type="component" value="Unassembled WGS sequence"/>
</dbReference>
<evidence type="ECO:0000313" key="7">
    <source>
        <dbReference type="EMBL" id="KRK47032.1"/>
    </source>
</evidence>
<feature type="transmembrane region" description="Helical" evidence="6">
    <location>
        <begin position="225"/>
        <end position="245"/>
    </location>
</feature>
<dbReference type="PANTHER" id="PTHR30250">
    <property type="entry name" value="PST FAMILY PREDICTED COLANIC ACID TRANSPORTER"/>
    <property type="match status" value="1"/>
</dbReference>
<keyword evidence="4 6" id="KW-1133">Transmembrane helix</keyword>
<dbReference type="EMBL" id="AZCX01000013">
    <property type="protein sequence ID" value="KRK47032.1"/>
    <property type="molecule type" value="Genomic_DNA"/>
</dbReference>
<dbReference type="PATRIC" id="fig|1302272.5.peg.798"/>
<keyword evidence="5 6" id="KW-0472">Membrane</keyword>
<evidence type="ECO:0000256" key="5">
    <source>
        <dbReference type="ARBA" id="ARBA00023136"/>
    </source>
</evidence>
<feature type="transmembrane region" description="Helical" evidence="6">
    <location>
        <begin position="113"/>
        <end position="134"/>
    </location>
</feature>
<feature type="transmembrane region" description="Helical" evidence="6">
    <location>
        <begin position="443"/>
        <end position="463"/>
    </location>
</feature>
<accession>A0A0R1HL74</accession>
<comment type="caution">
    <text evidence="7">The sequence shown here is derived from an EMBL/GenBank/DDBJ whole genome shotgun (WGS) entry which is preliminary data.</text>
</comment>
<evidence type="ECO:0000256" key="6">
    <source>
        <dbReference type="SAM" id="Phobius"/>
    </source>
</evidence>
<proteinExistence type="predicted"/>